<proteinExistence type="predicted"/>
<dbReference type="EMBL" id="CAJNOL010004016">
    <property type="protein sequence ID" value="CAF1579125.1"/>
    <property type="molecule type" value="Genomic_DNA"/>
</dbReference>
<gene>
    <name evidence="1" type="ORF">JXQ802_LOCUS46022</name>
</gene>
<dbReference type="AlphaFoldDB" id="A0A815Z3H7"/>
<protein>
    <submittedName>
        <fullName evidence="1">Uncharacterized protein</fullName>
    </submittedName>
</protein>
<feature type="non-terminal residue" evidence="1">
    <location>
        <position position="1"/>
    </location>
</feature>
<reference evidence="1" key="1">
    <citation type="submission" date="2021-02" db="EMBL/GenBank/DDBJ databases">
        <authorList>
            <person name="Nowell W R."/>
        </authorList>
    </citation>
    <scope>NUCLEOTIDE SEQUENCE</scope>
</reference>
<sequence>MDSTTIRTSTNFLMSTITCIESGAKRRTPPNVIPL</sequence>
<dbReference type="Proteomes" id="UP000663870">
    <property type="component" value="Unassembled WGS sequence"/>
</dbReference>
<accession>A0A815Z3H7</accession>
<comment type="caution">
    <text evidence="1">The sequence shown here is derived from an EMBL/GenBank/DDBJ whole genome shotgun (WGS) entry which is preliminary data.</text>
</comment>
<evidence type="ECO:0000313" key="1">
    <source>
        <dbReference type="EMBL" id="CAF1579125.1"/>
    </source>
</evidence>
<name>A0A815Z3H7_9BILA</name>
<organism evidence="1 2">
    <name type="scientific">Rotaria sordida</name>
    <dbReference type="NCBI Taxonomy" id="392033"/>
    <lineage>
        <taxon>Eukaryota</taxon>
        <taxon>Metazoa</taxon>
        <taxon>Spiralia</taxon>
        <taxon>Gnathifera</taxon>
        <taxon>Rotifera</taxon>
        <taxon>Eurotatoria</taxon>
        <taxon>Bdelloidea</taxon>
        <taxon>Philodinida</taxon>
        <taxon>Philodinidae</taxon>
        <taxon>Rotaria</taxon>
    </lineage>
</organism>
<feature type="non-terminal residue" evidence="1">
    <location>
        <position position="35"/>
    </location>
</feature>
<keyword evidence="2" id="KW-1185">Reference proteome</keyword>
<evidence type="ECO:0000313" key="2">
    <source>
        <dbReference type="Proteomes" id="UP000663870"/>
    </source>
</evidence>